<protein>
    <submittedName>
        <fullName evidence="2">Uncharacterized protein</fullName>
    </submittedName>
</protein>
<comment type="caution">
    <text evidence="2">The sequence shown here is derived from an EMBL/GenBank/DDBJ whole genome shotgun (WGS) entry which is preliminary data.</text>
</comment>
<keyword evidence="1" id="KW-0812">Transmembrane</keyword>
<keyword evidence="1" id="KW-1133">Transmembrane helix</keyword>
<accession>A0A8T1Y8B3</accession>
<keyword evidence="1" id="KW-0472">Membrane</keyword>
<dbReference type="Proteomes" id="UP000694240">
    <property type="component" value="Chromosome 12"/>
</dbReference>
<keyword evidence="3" id="KW-1185">Reference proteome</keyword>
<evidence type="ECO:0000256" key="1">
    <source>
        <dbReference type="SAM" id="Phobius"/>
    </source>
</evidence>
<sequence length="113" mass="12390">MTKSIGYGMGLFMEDLLKASIKLGSSFRPVVSFALVAKAINAALAVGVSGMACYSDWQELPLLLNVGGHAFAVDDFIADIKRMKTKILPLRFIMLLRFENVFASCIFFSIYGV</sequence>
<name>A0A8T1Y8B3_9BRAS</name>
<dbReference type="AlphaFoldDB" id="A0A8T1Y8B3"/>
<proteinExistence type="predicted"/>
<feature type="transmembrane region" description="Helical" evidence="1">
    <location>
        <begin position="90"/>
        <end position="111"/>
    </location>
</feature>
<gene>
    <name evidence="2" type="ORF">ISN45_Aa07g033000</name>
</gene>
<evidence type="ECO:0000313" key="3">
    <source>
        <dbReference type="Proteomes" id="UP000694240"/>
    </source>
</evidence>
<dbReference type="EMBL" id="JAEFBK010000012">
    <property type="protein sequence ID" value="KAG7543382.1"/>
    <property type="molecule type" value="Genomic_DNA"/>
</dbReference>
<organism evidence="2 3">
    <name type="scientific">Arabidopsis thaliana x Arabidopsis arenosa</name>
    <dbReference type="NCBI Taxonomy" id="1240361"/>
    <lineage>
        <taxon>Eukaryota</taxon>
        <taxon>Viridiplantae</taxon>
        <taxon>Streptophyta</taxon>
        <taxon>Embryophyta</taxon>
        <taxon>Tracheophyta</taxon>
        <taxon>Spermatophyta</taxon>
        <taxon>Magnoliopsida</taxon>
        <taxon>eudicotyledons</taxon>
        <taxon>Gunneridae</taxon>
        <taxon>Pentapetalae</taxon>
        <taxon>rosids</taxon>
        <taxon>malvids</taxon>
        <taxon>Brassicales</taxon>
        <taxon>Brassicaceae</taxon>
        <taxon>Camelineae</taxon>
        <taxon>Arabidopsis</taxon>
    </lineage>
</organism>
<evidence type="ECO:0000313" key="2">
    <source>
        <dbReference type="EMBL" id="KAG7543382.1"/>
    </source>
</evidence>
<reference evidence="2 3" key="1">
    <citation type="submission" date="2020-12" db="EMBL/GenBank/DDBJ databases">
        <title>Concerted genomic and epigenomic changes stabilize Arabidopsis allopolyploids.</title>
        <authorList>
            <person name="Chen Z."/>
        </authorList>
    </citation>
    <scope>NUCLEOTIDE SEQUENCE [LARGE SCALE GENOMIC DNA]</scope>
    <source>
        <strain evidence="2">Allo738</strain>
        <tissue evidence="2">Leaf</tissue>
    </source>
</reference>